<evidence type="ECO:0000256" key="4">
    <source>
        <dbReference type="ARBA" id="ARBA00022989"/>
    </source>
</evidence>
<evidence type="ECO:0000256" key="2">
    <source>
        <dbReference type="ARBA" id="ARBA00022475"/>
    </source>
</evidence>
<dbReference type="RefSeq" id="WP_147238113.1">
    <property type="nucleotide sequence ID" value="NZ_VOQS01000005.1"/>
</dbReference>
<evidence type="ECO:0000256" key="5">
    <source>
        <dbReference type="ARBA" id="ARBA00023136"/>
    </source>
</evidence>
<feature type="transmembrane region" description="Helical" evidence="7">
    <location>
        <begin position="142"/>
        <end position="159"/>
    </location>
</feature>
<feature type="transmembrane region" description="Helical" evidence="7">
    <location>
        <begin position="70"/>
        <end position="87"/>
    </location>
</feature>
<dbReference type="AlphaFoldDB" id="A0A5C6V5Y1"/>
<feature type="domain" description="Integral membrane bound transporter" evidence="8">
    <location>
        <begin position="31"/>
        <end position="154"/>
    </location>
</feature>
<keyword evidence="4 7" id="KW-1133">Transmembrane helix</keyword>
<dbReference type="Proteomes" id="UP000321776">
    <property type="component" value="Unassembled WGS sequence"/>
</dbReference>
<evidence type="ECO:0000313" key="9">
    <source>
        <dbReference type="EMBL" id="TXC80653.1"/>
    </source>
</evidence>
<evidence type="ECO:0000313" key="10">
    <source>
        <dbReference type="Proteomes" id="UP000321776"/>
    </source>
</evidence>
<comment type="similarity">
    <text evidence="6">Belongs to the YccS/YhfK family.</text>
</comment>
<gene>
    <name evidence="9" type="ORF">FRZ40_41115</name>
</gene>
<evidence type="ECO:0000256" key="3">
    <source>
        <dbReference type="ARBA" id="ARBA00022692"/>
    </source>
</evidence>
<feature type="transmembrane region" description="Helical" evidence="7">
    <location>
        <begin position="117"/>
        <end position="136"/>
    </location>
</feature>
<evidence type="ECO:0000256" key="6">
    <source>
        <dbReference type="ARBA" id="ARBA00043993"/>
    </source>
</evidence>
<protein>
    <submittedName>
        <fullName evidence="9">FUSC family protein</fullName>
    </submittedName>
</protein>
<evidence type="ECO:0000259" key="8">
    <source>
        <dbReference type="Pfam" id="PF13515"/>
    </source>
</evidence>
<keyword evidence="2" id="KW-1003">Cell membrane</keyword>
<evidence type="ECO:0000256" key="1">
    <source>
        <dbReference type="ARBA" id="ARBA00004651"/>
    </source>
</evidence>
<keyword evidence="3 7" id="KW-0812">Transmembrane</keyword>
<dbReference type="PANTHER" id="PTHR30509">
    <property type="entry name" value="P-HYDROXYBENZOIC ACID EFFLUX PUMP SUBUNIT-RELATED"/>
    <property type="match status" value="1"/>
</dbReference>
<reference evidence="9 10" key="1">
    <citation type="journal article" date="2018" name="Int. J. Syst. Evol. Microbiol.">
        <title>Paraburkholderia azotifigens sp. nov., a nitrogen-fixing bacterium isolated from paddy soil.</title>
        <authorList>
            <person name="Choi G.M."/>
            <person name="Im W.T."/>
        </authorList>
    </citation>
    <scope>NUCLEOTIDE SEQUENCE [LARGE SCALE GENOMIC DNA]</scope>
    <source>
        <strain evidence="9 10">NF 2-5-3</strain>
    </source>
</reference>
<dbReference type="EMBL" id="VOQS01000005">
    <property type="protein sequence ID" value="TXC80653.1"/>
    <property type="molecule type" value="Genomic_DNA"/>
</dbReference>
<name>A0A5C6V5Y1_9BURK</name>
<evidence type="ECO:0000256" key="7">
    <source>
        <dbReference type="SAM" id="Phobius"/>
    </source>
</evidence>
<organism evidence="9 10">
    <name type="scientific">Paraburkholderia azotifigens</name>
    <dbReference type="NCBI Taxonomy" id="2057004"/>
    <lineage>
        <taxon>Bacteria</taxon>
        <taxon>Pseudomonadati</taxon>
        <taxon>Pseudomonadota</taxon>
        <taxon>Betaproteobacteria</taxon>
        <taxon>Burkholderiales</taxon>
        <taxon>Burkholderiaceae</taxon>
        <taxon>Paraburkholderia</taxon>
    </lineage>
</organism>
<comment type="subcellular location">
    <subcellularLocation>
        <location evidence="1">Cell membrane</location>
        <topology evidence="1">Multi-pass membrane protein</topology>
    </subcellularLocation>
</comment>
<proteinExistence type="inferred from homology"/>
<dbReference type="InterPro" id="IPR049453">
    <property type="entry name" value="Memb_transporter_dom"/>
</dbReference>
<sequence>MTVQDQNWLRNLLRAPEARRFARTLSGCVLSYGAAKLATLPEGYWALITTMIVVTQPSLTQAITTARDQIIGACIGGIVGGIGLVVMDHGFDPLPVFSVALLPLAALAAARPGLRLACVTLVIVLLVPGDGGSAFVRPLHRVAEILIGAAAAFVATVMWPNRALKSAHRNAHDCLEALAQMIEHKLAFSRDDTALALLEQNSLAAQTALTEALQEAGREHVFVPILRDSSDAIDKVPPFLSRLHRDVLVFGQALAHTCADGAKPHVDPVWLALPRTLSALADAVNQVPVNKDKAQAARDALDPLLRRINERVDGPHAALAPGVELVMALIVKDTDGLLQVLTPTGKARSM</sequence>
<accession>A0A5C6V5Y1</accession>
<keyword evidence="5 7" id="KW-0472">Membrane</keyword>
<dbReference type="Pfam" id="PF13515">
    <property type="entry name" value="FUSC_2"/>
    <property type="match status" value="1"/>
</dbReference>
<dbReference type="PANTHER" id="PTHR30509:SF9">
    <property type="entry name" value="MULTIDRUG RESISTANCE PROTEIN MDTO"/>
    <property type="match status" value="1"/>
</dbReference>
<comment type="caution">
    <text evidence="9">The sequence shown here is derived from an EMBL/GenBank/DDBJ whole genome shotgun (WGS) entry which is preliminary data.</text>
</comment>
<dbReference type="GO" id="GO:0005886">
    <property type="term" value="C:plasma membrane"/>
    <property type="evidence" value="ECO:0007669"/>
    <property type="project" value="UniProtKB-SubCell"/>
</dbReference>